<dbReference type="EMBL" id="LT899436">
    <property type="protein sequence ID" value="SNR15256.1"/>
    <property type="molecule type" value="Genomic_DNA"/>
</dbReference>
<dbReference type="InterPro" id="IPR051045">
    <property type="entry name" value="TonB-dependent_transducer"/>
</dbReference>
<reference evidence="12 13" key="1">
    <citation type="submission" date="2017-07" db="EMBL/GenBank/DDBJ databases">
        <authorList>
            <person name="Sun Z.S."/>
            <person name="Albrecht U."/>
            <person name="Echele G."/>
            <person name="Lee C.C."/>
        </authorList>
    </citation>
    <scope>NUCLEOTIDE SEQUENCE [LARGE SCALE GENOMIC DNA]</scope>
    <source>
        <strain evidence="13">type strain: KCTC 22618</strain>
    </source>
</reference>
<keyword evidence="10" id="KW-0175">Coiled coil</keyword>
<keyword evidence="9" id="KW-0472">Membrane</keyword>
<dbReference type="GO" id="GO:0098797">
    <property type="term" value="C:plasma membrane protein complex"/>
    <property type="evidence" value="ECO:0007669"/>
    <property type="project" value="TreeGrafter"/>
</dbReference>
<dbReference type="InterPro" id="IPR006260">
    <property type="entry name" value="TonB/TolA_C"/>
</dbReference>
<evidence type="ECO:0000256" key="10">
    <source>
        <dbReference type="SAM" id="Coils"/>
    </source>
</evidence>
<proteinExistence type="inferred from homology"/>
<name>A0A238U8E3_9FLAO</name>
<dbReference type="Gene3D" id="3.30.1150.10">
    <property type="match status" value="1"/>
</dbReference>
<keyword evidence="13" id="KW-1185">Reference proteome</keyword>
<dbReference type="OrthoDB" id="1039448at2"/>
<dbReference type="PANTHER" id="PTHR33446:SF2">
    <property type="entry name" value="PROTEIN TONB"/>
    <property type="match status" value="1"/>
</dbReference>
<evidence type="ECO:0000259" key="11">
    <source>
        <dbReference type="PROSITE" id="PS52015"/>
    </source>
</evidence>
<keyword evidence="5" id="KW-0997">Cell inner membrane</keyword>
<dbReference type="GO" id="GO:0015031">
    <property type="term" value="P:protein transport"/>
    <property type="evidence" value="ECO:0007669"/>
    <property type="project" value="UniProtKB-KW"/>
</dbReference>
<keyword evidence="7" id="KW-0653">Protein transport</keyword>
<evidence type="ECO:0000256" key="6">
    <source>
        <dbReference type="ARBA" id="ARBA00022692"/>
    </source>
</evidence>
<dbReference type="KEGG" id="tje:TJEJU_1526"/>
<dbReference type="AlphaFoldDB" id="A0A238U8E3"/>
<dbReference type="PROSITE" id="PS52015">
    <property type="entry name" value="TONB_CTD"/>
    <property type="match status" value="1"/>
</dbReference>
<dbReference type="InterPro" id="IPR037682">
    <property type="entry name" value="TonB_C"/>
</dbReference>
<protein>
    <submittedName>
        <fullName evidence="12">TonB family protein</fullName>
    </submittedName>
</protein>
<evidence type="ECO:0000256" key="9">
    <source>
        <dbReference type="ARBA" id="ARBA00023136"/>
    </source>
</evidence>
<evidence type="ECO:0000256" key="4">
    <source>
        <dbReference type="ARBA" id="ARBA00022475"/>
    </source>
</evidence>
<dbReference type="SUPFAM" id="SSF74653">
    <property type="entry name" value="TolA/TonB C-terminal domain"/>
    <property type="match status" value="1"/>
</dbReference>
<keyword evidence="6" id="KW-0812">Transmembrane</keyword>
<dbReference type="GO" id="GO:0055085">
    <property type="term" value="P:transmembrane transport"/>
    <property type="evidence" value="ECO:0007669"/>
    <property type="project" value="InterPro"/>
</dbReference>
<dbReference type="GO" id="GO:0031992">
    <property type="term" value="F:energy transducer activity"/>
    <property type="evidence" value="ECO:0007669"/>
    <property type="project" value="TreeGrafter"/>
</dbReference>
<comment type="subcellular location">
    <subcellularLocation>
        <location evidence="1">Cell inner membrane</location>
        <topology evidence="1">Single-pass membrane protein</topology>
        <orientation evidence="1">Periplasmic side</orientation>
    </subcellularLocation>
</comment>
<keyword evidence="3" id="KW-0813">Transport</keyword>
<evidence type="ECO:0000256" key="7">
    <source>
        <dbReference type="ARBA" id="ARBA00022927"/>
    </source>
</evidence>
<accession>A0A238U8E3</accession>
<evidence type="ECO:0000256" key="2">
    <source>
        <dbReference type="ARBA" id="ARBA00006555"/>
    </source>
</evidence>
<dbReference type="Pfam" id="PF03544">
    <property type="entry name" value="TonB_C"/>
    <property type="match status" value="1"/>
</dbReference>
<evidence type="ECO:0000313" key="12">
    <source>
        <dbReference type="EMBL" id="SNR15256.1"/>
    </source>
</evidence>
<gene>
    <name evidence="12" type="ORF">TJEJU_1526</name>
</gene>
<evidence type="ECO:0000256" key="3">
    <source>
        <dbReference type="ARBA" id="ARBA00022448"/>
    </source>
</evidence>
<dbReference type="RefSeq" id="WP_095070848.1">
    <property type="nucleotide sequence ID" value="NZ_LT899436.1"/>
</dbReference>
<evidence type="ECO:0000256" key="8">
    <source>
        <dbReference type="ARBA" id="ARBA00022989"/>
    </source>
</evidence>
<feature type="domain" description="TonB C-terminal" evidence="11">
    <location>
        <begin position="136"/>
        <end position="226"/>
    </location>
</feature>
<keyword evidence="4" id="KW-1003">Cell membrane</keyword>
<evidence type="ECO:0000256" key="1">
    <source>
        <dbReference type="ARBA" id="ARBA00004383"/>
    </source>
</evidence>
<dbReference type="PANTHER" id="PTHR33446">
    <property type="entry name" value="PROTEIN TONB-RELATED"/>
    <property type="match status" value="1"/>
</dbReference>
<comment type="similarity">
    <text evidence="2">Belongs to the TonB family.</text>
</comment>
<dbReference type="NCBIfam" id="TIGR01352">
    <property type="entry name" value="tonB_Cterm"/>
    <property type="match status" value="1"/>
</dbReference>
<evidence type="ECO:0000313" key="13">
    <source>
        <dbReference type="Proteomes" id="UP000215214"/>
    </source>
</evidence>
<keyword evidence="8" id="KW-1133">Transmembrane helix</keyword>
<organism evidence="12 13">
    <name type="scientific">Tenacibaculum jejuense</name>
    <dbReference type="NCBI Taxonomy" id="584609"/>
    <lineage>
        <taxon>Bacteria</taxon>
        <taxon>Pseudomonadati</taxon>
        <taxon>Bacteroidota</taxon>
        <taxon>Flavobacteriia</taxon>
        <taxon>Flavobacteriales</taxon>
        <taxon>Flavobacteriaceae</taxon>
        <taxon>Tenacibaculum</taxon>
    </lineage>
</organism>
<dbReference type="Proteomes" id="UP000215214">
    <property type="component" value="Chromosome TJEJU"/>
</dbReference>
<evidence type="ECO:0000256" key="5">
    <source>
        <dbReference type="ARBA" id="ARBA00022519"/>
    </source>
</evidence>
<sequence length="226" mass="25711">MKHIYPPLLIVVSLFFYTTISSQSNETCDTPNNVHIADLNSISKCTIKQESDNKRKITLNVASNKIRKRVVRKRGKANSLGDIGHLKKDVKTNTDKLEIRSNLVTKKVIAQEILFSIVDEVPSFPECEDHIKSKSDCFNNQFSKHFAKNFEPERASNDGITGRVFLQFTVDVKGNVRNLLIKSRNKNKQLEEEIERVVSKLPKFTPGKHNGLPVNVKYSLPINFSE</sequence>
<feature type="coiled-coil region" evidence="10">
    <location>
        <begin position="173"/>
        <end position="200"/>
    </location>
</feature>